<dbReference type="Pfam" id="PF11118">
    <property type="entry name" value="DUF2627"/>
    <property type="match status" value="1"/>
</dbReference>
<keyword evidence="1" id="KW-0472">Membrane</keyword>
<evidence type="ECO:0000256" key="1">
    <source>
        <dbReference type="SAM" id="Phobius"/>
    </source>
</evidence>
<evidence type="ECO:0008006" key="4">
    <source>
        <dbReference type="Google" id="ProtNLM"/>
    </source>
</evidence>
<proteinExistence type="predicted"/>
<keyword evidence="3" id="KW-1185">Reference proteome</keyword>
<protein>
    <recommendedName>
        <fullName evidence="4">DUF2627 domain-containing protein</fullName>
    </recommendedName>
</protein>
<gene>
    <name evidence="2" type="ORF">CBW65_21235</name>
</gene>
<feature type="transmembrane region" description="Helical" evidence="1">
    <location>
        <begin position="7"/>
        <end position="29"/>
    </location>
</feature>
<accession>A0A1Y0ITB2</accession>
<evidence type="ECO:0000313" key="2">
    <source>
        <dbReference type="EMBL" id="ARU63219.1"/>
    </source>
</evidence>
<feature type="transmembrane region" description="Helical" evidence="1">
    <location>
        <begin position="41"/>
        <end position="64"/>
    </location>
</feature>
<dbReference type="Proteomes" id="UP000195437">
    <property type="component" value="Chromosome"/>
</dbReference>
<dbReference type="OrthoDB" id="2377237at2"/>
<keyword evidence="1" id="KW-1133">Transmembrane helix</keyword>
<organism evidence="2 3">
    <name type="scientific">Tumebacillus avium</name>
    <dbReference type="NCBI Taxonomy" id="1903704"/>
    <lineage>
        <taxon>Bacteria</taxon>
        <taxon>Bacillati</taxon>
        <taxon>Bacillota</taxon>
        <taxon>Bacilli</taxon>
        <taxon>Bacillales</taxon>
        <taxon>Alicyclobacillaceae</taxon>
        <taxon>Tumebacillus</taxon>
    </lineage>
</organism>
<sequence>MFKKVIVWAILIGIFLIAGYGLNLIRVAIIDKMAHPDAVIWWRIVLGGLLMTGGIAFLGGFVFYRDSKRGKVKPPAWKTK</sequence>
<dbReference type="AlphaFoldDB" id="A0A1Y0ITB2"/>
<dbReference type="EMBL" id="CP021434">
    <property type="protein sequence ID" value="ARU63219.1"/>
    <property type="molecule type" value="Genomic_DNA"/>
</dbReference>
<reference evidence="3" key="1">
    <citation type="submission" date="2017-05" db="EMBL/GenBank/DDBJ databases">
        <authorList>
            <person name="Sung H."/>
        </authorList>
    </citation>
    <scope>NUCLEOTIDE SEQUENCE [LARGE SCALE GENOMIC DNA]</scope>
    <source>
        <strain evidence="3">AR23208</strain>
    </source>
</reference>
<name>A0A1Y0ITB2_9BACL</name>
<dbReference type="RefSeq" id="WP_087458563.1">
    <property type="nucleotide sequence ID" value="NZ_CP021434.1"/>
</dbReference>
<keyword evidence="1" id="KW-0812">Transmembrane</keyword>
<evidence type="ECO:0000313" key="3">
    <source>
        <dbReference type="Proteomes" id="UP000195437"/>
    </source>
</evidence>
<dbReference type="KEGG" id="tum:CBW65_21235"/>
<dbReference type="InterPro" id="IPR020138">
    <property type="entry name" value="Uncharacterised_YqzF"/>
</dbReference>